<keyword evidence="2" id="KW-0238">DNA-binding</keyword>
<dbReference type="STRING" id="394958.BGI42_01490"/>
<dbReference type="PROSITE" id="PS00356">
    <property type="entry name" value="HTH_LACI_1"/>
    <property type="match status" value="1"/>
</dbReference>
<dbReference type="InterPro" id="IPR000843">
    <property type="entry name" value="HTH_LacI"/>
</dbReference>
<dbReference type="Proteomes" id="UP000094652">
    <property type="component" value="Chromosome"/>
</dbReference>
<evidence type="ECO:0000256" key="1">
    <source>
        <dbReference type="ARBA" id="ARBA00023015"/>
    </source>
</evidence>
<dbReference type="PANTHER" id="PTHR30146:SF109">
    <property type="entry name" value="HTH-TYPE TRANSCRIPTIONAL REGULATOR GALS"/>
    <property type="match status" value="1"/>
</dbReference>
<dbReference type="GO" id="GO:0000976">
    <property type="term" value="F:transcription cis-regulatory region binding"/>
    <property type="evidence" value="ECO:0007669"/>
    <property type="project" value="TreeGrafter"/>
</dbReference>
<evidence type="ECO:0000313" key="5">
    <source>
        <dbReference type="EMBL" id="AOR22481.1"/>
    </source>
</evidence>
<dbReference type="RefSeq" id="WP_069678642.1">
    <property type="nucleotide sequence ID" value="NZ_CP017253.2"/>
</dbReference>
<dbReference type="PROSITE" id="PS50932">
    <property type="entry name" value="HTH_LACI_2"/>
    <property type="match status" value="1"/>
</dbReference>
<sequence>MKVTIKDVAKEANVSPSTVSRVLSNSSQISEETKNKVREAVKKLKYKPNAIARSLANNKTRIVGVILPNEAQDLLTNPFFIQAMKGMSVFAQSKNYYITYAFSKDEEHEAHHVKDFISSNLVDGICLLRAKSNDSNIKYLKETGFPFVVIGRPEETEGILWVDNDNFKATYDLVNKLAKKGKKKLAFLGARKEWNLTKDRINGFKVSCQMNGINIKDEDIVIKEEFTEKEGIEATKELLKHKIPDAIVAEDDMLAFGALKVFKEENLIDIAIIGFNNTQLAEFQNPPLASVDINAYELGYYAAKILIDSLENSNKSVDHYIIDTNLVIRDSIK</sequence>
<dbReference type="GO" id="GO:0003700">
    <property type="term" value="F:DNA-binding transcription factor activity"/>
    <property type="evidence" value="ECO:0007669"/>
    <property type="project" value="TreeGrafter"/>
</dbReference>
<dbReference type="SMART" id="SM00354">
    <property type="entry name" value="HTH_LACI"/>
    <property type="match status" value="1"/>
</dbReference>
<dbReference type="CDD" id="cd06294">
    <property type="entry name" value="PBP1_MalR-like"/>
    <property type="match status" value="1"/>
</dbReference>
<dbReference type="SUPFAM" id="SSF53822">
    <property type="entry name" value="Periplasmic binding protein-like I"/>
    <property type="match status" value="1"/>
</dbReference>
<dbReference type="InterPro" id="IPR010982">
    <property type="entry name" value="Lambda_DNA-bd_dom_sf"/>
</dbReference>
<keyword evidence="6" id="KW-1185">Reference proteome</keyword>
<dbReference type="SUPFAM" id="SSF47413">
    <property type="entry name" value="lambda repressor-like DNA-binding domains"/>
    <property type="match status" value="1"/>
</dbReference>
<name>A0A1D7XGK0_9CLOT</name>
<proteinExistence type="predicted"/>
<keyword evidence="1" id="KW-0805">Transcription regulation</keyword>
<evidence type="ECO:0000313" key="6">
    <source>
        <dbReference type="Proteomes" id="UP000094652"/>
    </source>
</evidence>
<dbReference type="EMBL" id="CP017253">
    <property type="protein sequence ID" value="AOR22481.1"/>
    <property type="molecule type" value="Genomic_DNA"/>
</dbReference>
<evidence type="ECO:0000256" key="2">
    <source>
        <dbReference type="ARBA" id="ARBA00023125"/>
    </source>
</evidence>
<keyword evidence="3" id="KW-0804">Transcription</keyword>
<dbReference type="PRINTS" id="PR00036">
    <property type="entry name" value="HTHLACI"/>
</dbReference>
<dbReference type="Gene3D" id="1.10.260.40">
    <property type="entry name" value="lambda repressor-like DNA-binding domains"/>
    <property type="match status" value="1"/>
</dbReference>
<dbReference type="OrthoDB" id="9788209at2"/>
<reference evidence="6" key="1">
    <citation type="submission" date="2016-09" db="EMBL/GenBank/DDBJ databases">
        <title>Genomics of Clostridium taeniosporum, an organism which forms endospores with ribbon-like appendages.</title>
        <authorList>
            <person name="Walker J.R."/>
        </authorList>
    </citation>
    <scope>NUCLEOTIDE SEQUENCE [LARGE SCALE GENOMIC DNA]</scope>
    <source>
        <strain evidence="6">1/k</strain>
    </source>
</reference>
<dbReference type="CDD" id="cd01392">
    <property type="entry name" value="HTH_LacI"/>
    <property type="match status" value="1"/>
</dbReference>
<dbReference type="KEGG" id="ctae:BGI42_01490"/>
<dbReference type="Gene3D" id="3.40.50.2300">
    <property type="match status" value="2"/>
</dbReference>
<feature type="domain" description="HTH lacI-type" evidence="4">
    <location>
        <begin position="3"/>
        <end position="57"/>
    </location>
</feature>
<dbReference type="InterPro" id="IPR046335">
    <property type="entry name" value="LacI/GalR-like_sensor"/>
</dbReference>
<dbReference type="Pfam" id="PF13377">
    <property type="entry name" value="Peripla_BP_3"/>
    <property type="match status" value="1"/>
</dbReference>
<organism evidence="5 6">
    <name type="scientific">Clostridium taeniosporum</name>
    <dbReference type="NCBI Taxonomy" id="394958"/>
    <lineage>
        <taxon>Bacteria</taxon>
        <taxon>Bacillati</taxon>
        <taxon>Bacillota</taxon>
        <taxon>Clostridia</taxon>
        <taxon>Eubacteriales</taxon>
        <taxon>Clostridiaceae</taxon>
        <taxon>Clostridium</taxon>
    </lineage>
</organism>
<evidence type="ECO:0000259" key="4">
    <source>
        <dbReference type="PROSITE" id="PS50932"/>
    </source>
</evidence>
<dbReference type="InterPro" id="IPR028082">
    <property type="entry name" value="Peripla_BP_I"/>
</dbReference>
<gene>
    <name evidence="5" type="ORF">BGI42_01490</name>
</gene>
<dbReference type="Pfam" id="PF00356">
    <property type="entry name" value="LacI"/>
    <property type="match status" value="1"/>
</dbReference>
<dbReference type="PANTHER" id="PTHR30146">
    <property type="entry name" value="LACI-RELATED TRANSCRIPTIONAL REPRESSOR"/>
    <property type="match status" value="1"/>
</dbReference>
<dbReference type="AlphaFoldDB" id="A0A1D7XGK0"/>
<dbReference type="FunFam" id="1.10.260.40:FF:000002">
    <property type="entry name" value="HTH-type transcriptional repressor PurR"/>
    <property type="match status" value="1"/>
</dbReference>
<protein>
    <submittedName>
        <fullName evidence="5">LacI family transcriptional regulator</fullName>
    </submittedName>
</protein>
<evidence type="ECO:0000256" key="3">
    <source>
        <dbReference type="ARBA" id="ARBA00023163"/>
    </source>
</evidence>
<accession>A0A1D7XGK0</accession>